<keyword evidence="4" id="KW-0547">Nucleotide-binding</keyword>
<feature type="transmembrane region" description="Helical" evidence="8">
    <location>
        <begin position="88"/>
        <end position="112"/>
    </location>
</feature>
<dbReference type="Gene3D" id="1.20.1560.10">
    <property type="entry name" value="ABC transporter type 1, transmembrane domain"/>
    <property type="match status" value="1"/>
</dbReference>
<gene>
    <name evidence="11" type="ORF">P170DRAFT_492047</name>
</gene>
<feature type="transmembrane region" description="Helical" evidence="8">
    <location>
        <begin position="267"/>
        <end position="287"/>
    </location>
</feature>
<evidence type="ECO:0000256" key="5">
    <source>
        <dbReference type="ARBA" id="ARBA00022840"/>
    </source>
</evidence>
<reference evidence="11 12" key="1">
    <citation type="submission" date="2016-12" db="EMBL/GenBank/DDBJ databases">
        <title>The genomes of Aspergillus section Nigri reveals drivers in fungal speciation.</title>
        <authorList>
            <consortium name="DOE Joint Genome Institute"/>
            <person name="Vesth T.C."/>
            <person name="Nybo J."/>
            <person name="Theobald S."/>
            <person name="Brandl J."/>
            <person name="Frisvad J.C."/>
            <person name="Nielsen K.F."/>
            <person name="Lyhne E.K."/>
            <person name="Kogle M.E."/>
            <person name="Kuo A."/>
            <person name="Riley R."/>
            <person name="Clum A."/>
            <person name="Nolan M."/>
            <person name="Lipzen A."/>
            <person name="Salamov A."/>
            <person name="Henrissat B."/>
            <person name="Wiebenga A."/>
            <person name="De Vries R.P."/>
            <person name="Grigoriev I.V."/>
            <person name="Mortensen U.H."/>
            <person name="Andersen M.R."/>
            <person name="Baker S.E."/>
        </authorList>
    </citation>
    <scope>NUCLEOTIDE SEQUENCE [LARGE SCALE GENOMIC DNA]</scope>
    <source>
        <strain evidence="11 12">IBT 23096</strain>
    </source>
</reference>
<dbReference type="GeneID" id="36561731"/>
<feature type="transmembrane region" description="Helical" evidence="8">
    <location>
        <begin position="188"/>
        <end position="211"/>
    </location>
</feature>
<dbReference type="FunFam" id="3.40.50.300:FF:000913">
    <property type="entry name" value="ABC multidrug transporter SitT"/>
    <property type="match status" value="1"/>
</dbReference>
<keyword evidence="3 8" id="KW-0812">Transmembrane</keyword>
<dbReference type="GO" id="GO:0005524">
    <property type="term" value="F:ATP binding"/>
    <property type="evidence" value="ECO:0007669"/>
    <property type="project" value="UniProtKB-KW"/>
</dbReference>
<dbReference type="InterPro" id="IPR011527">
    <property type="entry name" value="ABC1_TM_dom"/>
</dbReference>
<dbReference type="STRING" id="1392250.A0A2I2GBQ2"/>
<dbReference type="Proteomes" id="UP000234275">
    <property type="component" value="Unassembled WGS sequence"/>
</dbReference>
<evidence type="ECO:0000313" key="11">
    <source>
        <dbReference type="EMBL" id="PLB50306.1"/>
    </source>
</evidence>
<dbReference type="Pfam" id="PF00664">
    <property type="entry name" value="ABC_membrane"/>
    <property type="match status" value="2"/>
</dbReference>
<feature type="transmembrane region" description="Helical" evidence="8">
    <location>
        <begin position="162"/>
        <end position="182"/>
    </location>
</feature>
<comment type="subcellular location">
    <subcellularLocation>
        <location evidence="1">Cell membrane</location>
        <topology evidence="1">Multi-pass membrane protein</topology>
    </subcellularLocation>
</comment>
<proteinExistence type="inferred from homology"/>
<feature type="domain" description="ABC transporter" evidence="9">
    <location>
        <begin position="365"/>
        <end position="609"/>
    </location>
</feature>
<feature type="transmembrane region" description="Helical" evidence="8">
    <location>
        <begin position="27"/>
        <end position="51"/>
    </location>
</feature>
<evidence type="ECO:0000256" key="7">
    <source>
        <dbReference type="ARBA" id="ARBA00023136"/>
    </source>
</evidence>
<protein>
    <submittedName>
        <fullName evidence="11">Putative ABC transporter</fullName>
    </submittedName>
</protein>
<dbReference type="Gene3D" id="3.40.50.300">
    <property type="entry name" value="P-loop containing nucleotide triphosphate hydrolases"/>
    <property type="match status" value="2"/>
</dbReference>
<feature type="domain" description="ABC transmembrane type-1" evidence="10">
    <location>
        <begin position="685"/>
        <end position="957"/>
    </location>
</feature>
<dbReference type="OrthoDB" id="6500128at2759"/>
<dbReference type="GO" id="GO:0016887">
    <property type="term" value="F:ATP hydrolysis activity"/>
    <property type="evidence" value="ECO:0007669"/>
    <property type="project" value="InterPro"/>
</dbReference>
<evidence type="ECO:0000256" key="8">
    <source>
        <dbReference type="SAM" id="Phobius"/>
    </source>
</evidence>
<dbReference type="GO" id="GO:0090374">
    <property type="term" value="P:oligopeptide export from mitochondrion"/>
    <property type="evidence" value="ECO:0007669"/>
    <property type="project" value="TreeGrafter"/>
</dbReference>
<feature type="transmembrane region" description="Helical" evidence="8">
    <location>
        <begin position="293"/>
        <end position="315"/>
    </location>
</feature>
<evidence type="ECO:0000313" key="12">
    <source>
        <dbReference type="Proteomes" id="UP000234275"/>
    </source>
</evidence>
<dbReference type="CDD" id="cd03249">
    <property type="entry name" value="ABC_MTABC3_MDL1_MDL2"/>
    <property type="match status" value="1"/>
</dbReference>
<dbReference type="CDD" id="cd18577">
    <property type="entry name" value="ABC_6TM_Pgp_ABCB1_D1_like"/>
    <property type="match status" value="1"/>
</dbReference>
<accession>A0A2I2GBQ2</accession>
<evidence type="ECO:0000259" key="10">
    <source>
        <dbReference type="PROSITE" id="PS50929"/>
    </source>
</evidence>
<dbReference type="PANTHER" id="PTHR43394:SF27">
    <property type="entry name" value="ATP-DEPENDENT TRANSLOCASE ABCB1-LIKE"/>
    <property type="match status" value="1"/>
</dbReference>
<evidence type="ECO:0000256" key="6">
    <source>
        <dbReference type="ARBA" id="ARBA00022989"/>
    </source>
</evidence>
<feature type="transmembrane region" description="Helical" evidence="8">
    <location>
        <begin position="929"/>
        <end position="953"/>
    </location>
</feature>
<dbReference type="RefSeq" id="XP_024705608.1">
    <property type="nucleotide sequence ID" value="XM_024854027.1"/>
</dbReference>
<comment type="caution">
    <text evidence="11">The sequence shown here is derived from an EMBL/GenBank/DDBJ whole genome shotgun (WGS) entry which is preliminary data.</text>
</comment>
<dbReference type="PANTHER" id="PTHR43394">
    <property type="entry name" value="ATP-DEPENDENT PERMEASE MDL1, MITOCHONDRIAL"/>
    <property type="match status" value="1"/>
</dbReference>
<dbReference type="GO" id="GO:0005743">
    <property type="term" value="C:mitochondrial inner membrane"/>
    <property type="evidence" value="ECO:0007669"/>
    <property type="project" value="TreeGrafter"/>
</dbReference>
<dbReference type="SUPFAM" id="SSF52540">
    <property type="entry name" value="P-loop containing nucleoside triphosphate hydrolases"/>
    <property type="match status" value="2"/>
</dbReference>
<name>A0A2I2GBQ2_9EURO</name>
<dbReference type="SMART" id="SM00382">
    <property type="entry name" value="AAA"/>
    <property type="match status" value="2"/>
</dbReference>
<feature type="domain" description="ABC transmembrane type-1" evidence="10">
    <location>
        <begin position="32"/>
        <end position="330"/>
    </location>
</feature>
<dbReference type="PROSITE" id="PS00211">
    <property type="entry name" value="ABC_TRANSPORTER_1"/>
    <property type="match status" value="2"/>
</dbReference>
<feature type="domain" description="ABC transporter" evidence="9">
    <location>
        <begin position="992"/>
        <end position="1229"/>
    </location>
</feature>
<evidence type="ECO:0000259" key="9">
    <source>
        <dbReference type="PROSITE" id="PS50893"/>
    </source>
</evidence>
<organism evidence="11 12">
    <name type="scientific">Aspergillus steynii IBT 23096</name>
    <dbReference type="NCBI Taxonomy" id="1392250"/>
    <lineage>
        <taxon>Eukaryota</taxon>
        <taxon>Fungi</taxon>
        <taxon>Dikarya</taxon>
        <taxon>Ascomycota</taxon>
        <taxon>Pezizomycotina</taxon>
        <taxon>Eurotiomycetes</taxon>
        <taxon>Eurotiomycetidae</taxon>
        <taxon>Eurotiales</taxon>
        <taxon>Aspergillaceae</taxon>
        <taxon>Aspergillus</taxon>
        <taxon>Aspergillus subgen. Circumdati</taxon>
    </lineage>
</organism>
<dbReference type="PROSITE" id="PS50893">
    <property type="entry name" value="ABC_TRANSPORTER_2"/>
    <property type="match status" value="2"/>
</dbReference>
<dbReference type="EMBL" id="MSFO01000003">
    <property type="protein sequence ID" value="PLB50306.1"/>
    <property type="molecule type" value="Genomic_DNA"/>
</dbReference>
<comment type="similarity">
    <text evidence="2">Belongs to the ABC transporter superfamily. ABCB family. Multidrug resistance exporter (TC 3.A.1.201) subfamily.</text>
</comment>
<feature type="transmembrane region" description="Helical" evidence="8">
    <location>
        <begin position="725"/>
        <end position="751"/>
    </location>
</feature>
<keyword evidence="7 8" id="KW-0472">Membrane</keyword>
<dbReference type="SUPFAM" id="SSF90123">
    <property type="entry name" value="ABC transporter transmembrane region"/>
    <property type="match status" value="2"/>
</dbReference>
<feature type="transmembrane region" description="Helical" evidence="8">
    <location>
        <begin position="680"/>
        <end position="705"/>
    </location>
</feature>
<evidence type="ECO:0000256" key="3">
    <source>
        <dbReference type="ARBA" id="ARBA00022692"/>
    </source>
</evidence>
<dbReference type="InterPro" id="IPR027417">
    <property type="entry name" value="P-loop_NTPase"/>
</dbReference>
<evidence type="ECO:0000256" key="4">
    <source>
        <dbReference type="ARBA" id="ARBA00022741"/>
    </source>
</evidence>
<keyword evidence="6 8" id="KW-1133">Transmembrane helix</keyword>
<feature type="transmembrane region" description="Helical" evidence="8">
    <location>
        <begin position="897"/>
        <end position="917"/>
    </location>
</feature>
<feature type="transmembrane region" description="Helical" evidence="8">
    <location>
        <begin position="805"/>
        <end position="826"/>
    </location>
</feature>
<dbReference type="InterPro" id="IPR039421">
    <property type="entry name" value="Type_1_exporter"/>
</dbReference>
<dbReference type="InterPro" id="IPR003593">
    <property type="entry name" value="AAA+_ATPase"/>
</dbReference>
<dbReference type="InterPro" id="IPR003439">
    <property type="entry name" value="ABC_transporter-like_ATP-bd"/>
</dbReference>
<dbReference type="CDD" id="cd18578">
    <property type="entry name" value="ABC_6TM_Pgp_ABCB1_D2_like"/>
    <property type="match status" value="1"/>
</dbReference>
<evidence type="ECO:0000256" key="1">
    <source>
        <dbReference type="ARBA" id="ARBA00004651"/>
    </source>
</evidence>
<dbReference type="GO" id="GO:0005886">
    <property type="term" value="C:plasma membrane"/>
    <property type="evidence" value="ECO:0007669"/>
    <property type="project" value="UniProtKB-SubCell"/>
</dbReference>
<dbReference type="GO" id="GO:0015421">
    <property type="term" value="F:ABC-type oligopeptide transporter activity"/>
    <property type="evidence" value="ECO:0007669"/>
    <property type="project" value="TreeGrafter"/>
</dbReference>
<keyword evidence="5" id="KW-0067">ATP-binding</keyword>
<dbReference type="AlphaFoldDB" id="A0A2I2GBQ2"/>
<dbReference type="FunFam" id="3.40.50.300:FF:000251">
    <property type="entry name" value="ABC transporter B family member 19"/>
    <property type="match status" value="1"/>
</dbReference>
<evidence type="ECO:0000256" key="2">
    <source>
        <dbReference type="ARBA" id="ARBA00007577"/>
    </source>
</evidence>
<dbReference type="InterPro" id="IPR017871">
    <property type="entry name" value="ABC_transporter-like_CS"/>
</dbReference>
<keyword evidence="12" id="KW-1185">Reference proteome</keyword>
<sequence>MPTVLMRSQNLNPRRRRIFTFCDRLDILLYGIGLTAAIVSGASLPLMTIIFGNFTSDFTEYASGPGSGSSGLDSPQSFSHKVDTFTLWFVYLFIGRFIISYIATETVSIAAVRVTRTIRRTFLATLLRQEVERFDNDMANGSPSSQVTTNGIRINQGIAEKLAILVQAISMFFSAFIVALVVQWKLALITACIIPAIVIVAIVSITIDIGFEIRIVRIHSQAAVLAQQVLSSVKTVHAFWAQEKLIKQYDQFLIDARKLSNKKSPNIGLANAVFYFSMYGGTALAFWQGFRMFASGEIGNVGTVLTVILSINIGASSMSVVAPQLGVITNASAAAAELFETIDRESKVDPLSEEGECPSTCEGNLEVRNLAFAYPSRPSAPALRGLNLSIPAGKTTALVGASGCGKSTIVGLLERWYLPDSGEILLDNRNIADYNIKWLRSQIRIVQQEPILFRGTVFENIAKGLVGSQLELPLEQKMKLVQDACRLSNAHDFIEKLPQGYQTQVGERASMLSGGQKQRLVIARSVISDPQILLLDEATSALDPRSEGIVQEALNKVSVNKTTLIIAHKLSTIQSADNIVVISHGEVVEQGTHNELLALNGQYAALVQAQDLGDVAEGPLDGVFEGNDDQGQNDMASKLPEITMSRSSLDISEPDHNTSHAINYSLFKCLFIMIREQKDVYHWMALLVFACLIAGGSYPAQAIIYSRLINVFALPPQAAQGDANFFALMFFIFALINMGAYLVIGWVGNVVGQKITHRYRLEMFQRVLNLDLDFFDEPENSSGSLTSKLSSMPNAIQDLIAQGQFVLLVCMTNIFASCILAIAYGWKLGLVVVFAGMPVLRDTSERFTESAALATEAVTSIRTLASLTLEKQICSEYDASLDHIAKSALKTITWASLGYALSQSLDYLLMALGFWYGSRLIASGEYSNTQFFVVFLSVLFGGQAAGQIFALLATLATAHVAANYVLWLRTLKASISENGDNFDTGPPGNGDLQVKDVMFRYKRREASPVLNGINMTITPGSYTACVGASGCGKSTLIALLERFYDPTSGCITMGDVNITTLSPRLYRASMSLVQQHPTLYNGSIRDNILLGLQYEPTDEEILDACREAAAFDFISSLPEGLSTSCGSEGLQFSGGQRQRIAIARSLIRKPRLLLLDEATSALDTQSEKLVQNALDRAASWRTTIAVAHRLSTIRHADMILVFSDGKIIERGTHDQLQHLKGQYYEMCLAQSFGDRLS</sequence>
<dbReference type="Pfam" id="PF00005">
    <property type="entry name" value="ABC_tran"/>
    <property type="match status" value="2"/>
</dbReference>
<dbReference type="VEuPathDB" id="FungiDB:P170DRAFT_492047"/>
<dbReference type="PROSITE" id="PS50929">
    <property type="entry name" value="ABC_TM1F"/>
    <property type="match status" value="2"/>
</dbReference>
<dbReference type="InterPro" id="IPR036640">
    <property type="entry name" value="ABC1_TM_sf"/>
</dbReference>